<dbReference type="InterPro" id="IPR027417">
    <property type="entry name" value="P-loop_NTPase"/>
</dbReference>
<evidence type="ECO:0000256" key="3">
    <source>
        <dbReference type="ARBA" id="ARBA00022801"/>
    </source>
</evidence>
<dbReference type="RefSeq" id="WP_130233399.1">
    <property type="nucleotide sequence ID" value="NZ_BMEF01000003.1"/>
</dbReference>
<dbReference type="GO" id="GO:0043139">
    <property type="term" value="F:5'-3' DNA helicase activity"/>
    <property type="evidence" value="ECO:0007669"/>
    <property type="project" value="TreeGrafter"/>
</dbReference>
<keyword evidence="9" id="KW-1185">Reference proteome</keyword>
<feature type="domain" description="DNA2/NAM7 helicase-like C-terminal" evidence="7">
    <location>
        <begin position="647"/>
        <end position="767"/>
    </location>
</feature>
<keyword evidence="4" id="KW-0347">Helicase</keyword>
<dbReference type="InterPro" id="IPR050534">
    <property type="entry name" value="Coronavir_polyprotein_1ab"/>
</dbReference>
<reference evidence="8" key="2">
    <citation type="submission" date="2019-09" db="EMBL/GenBank/DDBJ databases">
        <title>Taxonomic note: a critical rebuttal of the proposed division of the genus Arcobacter into six genera, emended descriptions of Arcobacter anaerophilus and the genus Arcobacter, and an assessment of genus-level boundaries for Epsilonproteobacteria using in silico genomic comparator tools.</title>
        <authorList>
            <person name="On S.L.W."/>
            <person name="Miller W.G."/>
            <person name="Biggs P."/>
            <person name="Cornelius A."/>
            <person name="Vandamme P."/>
        </authorList>
    </citation>
    <scope>NUCLEOTIDE SEQUENCE [LARGE SCALE GENOMIC DNA]</scope>
    <source>
        <strain evidence="8">LMG 26638</strain>
    </source>
</reference>
<evidence type="ECO:0000313" key="8">
    <source>
        <dbReference type="EMBL" id="QEP34464.1"/>
    </source>
</evidence>
<dbReference type="AlphaFoldDB" id="A0A5C2HCC4"/>
<keyword evidence="5 8" id="KW-0067">ATP-binding</keyword>
<dbReference type="PANTHER" id="PTHR43788:SF8">
    <property type="entry name" value="DNA-BINDING PROTEIN SMUBP-2"/>
    <property type="match status" value="1"/>
</dbReference>
<feature type="domain" description="DNA2/NAM7 helicase helicase" evidence="6">
    <location>
        <begin position="154"/>
        <end position="553"/>
    </location>
</feature>
<keyword evidence="2" id="KW-0547">Nucleotide-binding</keyword>
<dbReference type="Pfam" id="PF13086">
    <property type="entry name" value="AAA_11"/>
    <property type="match status" value="1"/>
</dbReference>
<proteinExistence type="inferred from homology"/>
<dbReference type="InterPro" id="IPR041679">
    <property type="entry name" value="DNA2/NAM7-like_C"/>
</dbReference>
<dbReference type="Pfam" id="PF13087">
    <property type="entry name" value="AAA_12"/>
    <property type="match status" value="1"/>
</dbReference>
<dbReference type="OrthoDB" id="9757917at2"/>
<evidence type="ECO:0000256" key="1">
    <source>
        <dbReference type="ARBA" id="ARBA00007913"/>
    </source>
</evidence>
<organism evidence="8 9">
    <name type="scientific">Malaciobacter pacificus</name>
    <dbReference type="NCBI Taxonomy" id="1080223"/>
    <lineage>
        <taxon>Bacteria</taxon>
        <taxon>Pseudomonadati</taxon>
        <taxon>Campylobacterota</taxon>
        <taxon>Epsilonproteobacteria</taxon>
        <taxon>Campylobacterales</taxon>
        <taxon>Arcobacteraceae</taxon>
        <taxon>Malaciobacter</taxon>
    </lineage>
</organism>
<evidence type="ECO:0000256" key="5">
    <source>
        <dbReference type="ARBA" id="ARBA00022840"/>
    </source>
</evidence>
<evidence type="ECO:0000256" key="2">
    <source>
        <dbReference type="ARBA" id="ARBA00022741"/>
    </source>
</evidence>
<dbReference type="SUPFAM" id="SSF52540">
    <property type="entry name" value="P-loop containing nucleoside triphosphate hydrolases"/>
    <property type="match status" value="1"/>
</dbReference>
<accession>A0A5C2HCC4</accession>
<dbReference type="GO" id="GO:0005524">
    <property type="term" value="F:ATP binding"/>
    <property type="evidence" value="ECO:0007669"/>
    <property type="project" value="UniProtKB-KW"/>
</dbReference>
<dbReference type="InterPro" id="IPR041677">
    <property type="entry name" value="DNA2/NAM7_AAA_11"/>
</dbReference>
<dbReference type="Gene3D" id="3.40.50.300">
    <property type="entry name" value="P-loop containing nucleotide triphosphate hydrolases"/>
    <property type="match status" value="3"/>
</dbReference>
<keyword evidence="3" id="KW-0378">Hydrolase</keyword>
<evidence type="ECO:0000259" key="7">
    <source>
        <dbReference type="Pfam" id="PF13087"/>
    </source>
</evidence>
<name>A0A5C2HCC4_9BACT</name>
<protein>
    <submittedName>
        <fullName evidence="8">ATP-binding protein (AAA domain)</fullName>
    </submittedName>
</protein>
<sequence length="793" mass="93028">MNNLKIRELCLSQCNIYYEYIKQFTEHHGKTVTSVHSINQLDDTLYEIKLEKPIFNFDTTYFKNNISGEYYFNNKDLLVKEYDHKNKLLYLKIIKEDLNFSELQAHQFFVINDLLFLITNLIEWYDKHGKTLGFTNTIPLIENYTLDNLYDTTLNDNQREAINTIFNNTYSYIWGPPGTGKTRAVLSCSIINYIKSDKKVLIVAPTNVALEQILYGIIENTEKLGISKNKFLRVGVPSKKFVEKHSEICEVRGLEHEISLIENELKILNKVIKFREGKEITSDLENINYLLADIIDFKENIKNYEAKKEDLQPLLNLITQPLKKYHFSNNSKIIKDAIFKRKDNSCVNYNEKLIEENKLHEVVNINCLRNEIKRIDNKINEISKQILDILNKAKSFTKSQKIYNEIFKDLDDDNIQDKRNLIIKKINDLNNWSIKWKNNIENIAKLYNDDLINEALDEHHKNFEMNRLIKRIKEIEFKRNALLEQTTKLRIQGSQIIAMTIDAYIQYTLKDSITADHIFCDEAGYMSNIKAITLFRNKCPITFLGDHMQLPPVSEVRNDDLNSIQKTFLWSQSSIFFESIFIQEYEKDLLDEYLNKITPTYKIAQQTNLNFTHRFGNNLAQVLDKFVYKFGFKSASQNSTEIISIHTSSNPIEVYERSNQWEVDLIKNFILNEDIKDFAVLTPYNKQVQLLKKNLDRKYYENIMTIHKSQGSEWDTVIFSVVDDSPAGSGKRGAFFTNSLNHKFNSLNLINTVVSRAKKRLIIVSNENFWLRDVEKQLIGNLIKISNNKYIRE</sequence>
<evidence type="ECO:0000256" key="4">
    <source>
        <dbReference type="ARBA" id="ARBA00022806"/>
    </source>
</evidence>
<dbReference type="PANTHER" id="PTHR43788">
    <property type="entry name" value="DNA2/NAM7 HELICASE FAMILY MEMBER"/>
    <property type="match status" value="1"/>
</dbReference>
<evidence type="ECO:0000313" key="9">
    <source>
        <dbReference type="Proteomes" id="UP000322726"/>
    </source>
</evidence>
<reference evidence="8" key="1">
    <citation type="submission" date="2019-09" db="EMBL/GenBank/DDBJ databases">
        <title>Complete genome sequencing of four Arcobacter species reveals a diverse suite of mobile elements.</title>
        <authorList>
            <person name="Miller W.G."/>
            <person name="Yee E."/>
            <person name="Bono J.L."/>
        </authorList>
    </citation>
    <scope>NUCLEOTIDE SEQUENCE [LARGE SCALE GENOMIC DNA]</scope>
    <source>
        <strain evidence="8">LMG 26638</strain>
    </source>
</reference>
<dbReference type="Proteomes" id="UP000322726">
    <property type="component" value="Chromosome"/>
</dbReference>
<dbReference type="EMBL" id="CP035928">
    <property type="protein sequence ID" value="QEP34464.1"/>
    <property type="molecule type" value="Genomic_DNA"/>
</dbReference>
<gene>
    <name evidence="8" type="ORF">APAC_1350</name>
</gene>
<evidence type="ECO:0000259" key="6">
    <source>
        <dbReference type="Pfam" id="PF13086"/>
    </source>
</evidence>
<comment type="similarity">
    <text evidence="1">Belongs to the DNA2/NAM7 helicase family.</text>
</comment>
<dbReference type="GO" id="GO:0016787">
    <property type="term" value="F:hydrolase activity"/>
    <property type="evidence" value="ECO:0007669"/>
    <property type="project" value="UniProtKB-KW"/>
</dbReference>
<dbReference type="KEGG" id="apai:APAC_1350"/>